<dbReference type="EMBL" id="JAWDGP010003519">
    <property type="protein sequence ID" value="KAK3773648.1"/>
    <property type="molecule type" value="Genomic_DNA"/>
</dbReference>
<accession>A0AAE0ZQC3</accession>
<keyword evidence="2" id="KW-1185">Reference proteome</keyword>
<evidence type="ECO:0000313" key="1">
    <source>
        <dbReference type="EMBL" id="KAK3773648.1"/>
    </source>
</evidence>
<dbReference type="AlphaFoldDB" id="A0AAE0ZQC3"/>
<dbReference type="Proteomes" id="UP001283361">
    <property type="component" value="Unassembled WGS sequence"/>
</dbReference>
<evidence type="ECO:0000313" key="2">
    <source>
        <dbReference type="Proteomes" id="UP001283361"/>
    </source>
</evidence>
<reference evidence="1" key="1">
    <citation type="journal article" date="2023" name="G3 (Bethesda)">
        <title>A reference genome for the long-term kleptoplast-retaining sea slug Elysia crispata morphotype clarki.</title>
        <authorList>
            <person name="Eastman K.E."/>
            <person name="Pendleton A.L."/>
            <person name="Shaikh M.A."/>
            <person name="Suttiyut T."/>
            <person name="Ogas R."/>
            <person name="Tomko P."/>
            <person name="Gavelis G."/>
            <person name="Widhalm J.R."/>
            <person name="Wisecaver J.H."/>
        </authorList>
    </citation>
    <scope>NUCLEOTIDE SEQUENCE</scope>
    <source>
        <strain evidence="1">ECLA1</strain>
    </source>
</reference>
<protein>
    <submittedName>
        <fullName evidence="1">Uncharacterized protein</fullName>
    </submittedName>
</protein>
<name>A0AAE0ZQC3_9GAST</name>
<gene>
    <name evidence="1" type="ORF">RRG08_024115</name>
</gene>
<organism evidence="1 2">
    <name type="scientific">Elysia crispata</name>
    <name type="common">lettuce slug</name>
    <dbReference type="NCBI Taxonomy" id="231223"/>
    <lineage>
        <taxon>Eukaryota</taxon>
        <taxon>Metazoa</taxon>
        <taxon>Spiralia</taxon>
        <taxon>Lophotrochozoa</taxon>
        <taxon>Mollusca</taxon>
        <taxon>Gastropoda</taxon>
        <taxon>Heterobranchia</taxon>
        <taxon>Euthyneura</taxon>
        <taxon>Panpulmonata</taxon>
        <taxon>Sacoglossa</taxon>
        <taxon>Placobranchoidea</taxon>
        <taxon>Plakobranchidae</taxon>
        <taxon>Elysia</taxon>
    </lineage>
</organism>
<sequence length="67" mass="7514">MDLFVINYVLMESLEKNVFKTAVATVEEQINCVTTLMVTAPMDVSVVSRVTNVRKNVTLGNMDLDVY</sequence>
<comment type="caution">
    <text evidence="1">The sequence shown here is derived from an EMBL/GenBank/DDBJ whole genome shotgun (WGS) entry which is preliminary data.</text>
</comment>
<proteinExistence type="predicted"/>